<dbReference type="InterPro" id="IPR043128">
    <property type="entry name" value="Rev_trsase/Diguanyl_cyclase"/>
</dbReference>
<dbReference type="EMBL" id="JACSPW010000017">
    <property type="protein sequence ID" value="MBD8034465.1"/>
    <property type="molecule type" value="Genomic_DNA"/>
</dbReference>
<dbReference type="Gene3D" id="3.30.450.20">
    <property type="entry name" value="PAS domain"/>
    <property type="match status" value="1"/>
</dbReference>
<sequence>MTIDQSIPLSKDRLFNWLKTLSNQLSKGTLIIDINDENLSILHANPYFFKLTSFENEQIINQNISILNGKRTSKKSIEALNLHLKSGSPKKLTILHYNKEGSAFWNSITLHPIRNNENIIQYILLTCEDTTEETLNKMIYKLEHEVYQAIDHESNLQSILNLISEKIELFYIRDVYCTIHLYNENYDIKSIGSYTLPVHVINKLAFFEIKSNSNFNKSAIYLKDFTDTPLYNDISENYELGTIQGSWTKLILTPQNEISGILTLFNQDSTELKQIDINYLNRLTLLIQLAIKYAEQKIQLRHLAFYDVETNLPNLHYFKTQFSKWLNTGDSGFAAIIHPAEFNKIVDLYGRSAGADLLSQMANRLSEYLAVDDVLISRFSNSIVLGVKGESDSFTSYYQQIELLTLIPYLIDDKETYITIKIGYTNFDQSLTVDQIIHQSDIALSKARNRSGNSFEAYEENSTKQLIEEMEIFNQLAYALHHEEFLVYLQPKINFTTLEVEGFEALSRWNSSRLGFISPIKYIPIAEQTGKIKDIDLLNFKHILSWLQNRLNKGKKILPVSLNISPDHFYDPLFLENIRNIFNQFNIPPQYIKLEVTESIELVDLSRAKEILNQLNALGIGCSIDDFGVGFSSLSYLPQLPFSEIKIDRSFVSSMNEPGMYAIVQTIILLAKNIKMRAIAEGIETKEQLVMLQQLGCPAGQGYYFYKPMSINDAEQLLDIEKTADEK</sequence>
<gene>
    <name evidence="3" type="ORF">H9632_15450</name>
</gene>
<organism evidence="3 4">
    <name type="scientific">Solibacillus merdavium</name>
    <dbReference type="NCBI Taxonomy" id="2762218"/>
    <lineage>
        <taxon>Bacteria</taxon>
        <taxon>Bacillati</taxon>
        <taxon>Bacillota</taxon>
        <taxon>Bacilli</taxon>
        <taxon>Bacillales</taxon>
        <taxon>Caryophanaceae</taxon>
        <taxon>Solibacillus</taxon>
    </lineage>
</organism>
<dbReference type="PROSITE" id="PS50883">
    <property type="entry name" value="EAL"/>
    <property type="match status" value="1"/>
</dbReference>
<dbReference type="PANTHER" id="PTHR33121:SF70">
    <property type="entry name" value="SIGNALING PROTEIN YKOW"/>
    <property type="match status" value="1"/>
</dbReference>
<protein>
    <submittedName>
        <fullName evidence="3">EAL domain-containing protein</fullName>
    </submittedName>
</protein>
<dbReference type="Gene3D" id="3.30.70.270">
    <property type="match status" value="1"/>
</dbReference>
<dbReference type="PANTHER" id="PTHR33121">
    <property type="entry name" value="CYCLIC DI-GMP PHOSPHODIESTERASE PDEF"/>
    <property type="match status" value="1"/>
</dbReference>
<keyword evidence="4" id="KW-1185">Reference proteome</keyword>
<name>A0ABR8XR97_9BACL</name>
<feature type="domain" description="EAL" evidence="1">
    <location>
        <begin position="469"/>
        <end position="722"/>
    </location>
</feature>
<dbReference type="InterPro" id="IPR050706">
    <property type="entry name" value="Cyclic-di-GMP_PDE-like"/>
</dbReference>
<dbReference type="SUPFAM" id="SSF141868">
    <property type="entry name" value="EAL domain-like"/>
    <property type="match status" value="1"/>
</dbReference>
<dbReference type="CDD" id="cd00130">
    <property type="entry name" value="PAS"/>
    <property type="match status" value="1"/>
</dbReference>
<dbReference type="SMART" id="SM00052">
    <property type="entry name" value="EAL"/>
    <property type="match status" value="1"/>
</dbReference>
<dbReference type="Pfam" id="PF13426">
    <property type="entry name" value="PAS_9"/>
    <property type="match status" value="1"/>
</dbReference>
<proteinExistence type="predicted"/>
<dbReference type="RefSeq" id="WP_191704964.1">
    <property type="nucleotide sequence ID" value="NZ_JACSPW010000017.1"/>
</dbReference>
<dbReference type="InterPro" id="IPR000160">
    <property type="entry name" value="GGDEF_dom"/>
</dbReference>
<dbReference type="SUPFAM" id="SSF55073">
    <property type="entry name" value="Nucleotide cyclase"/>
    <property type="match status" value="1"/>
</dbReference>
<dbReference type="InterPro" id="IPR035965">
    <property type="entry name" value="PAS-like_dom_sf"/>
</dbReference>
<dbReference type="Gene3D" id="3.20.20.450">
    <property type="entry name" value="EAL domain"/>
    <property type="match status" value="1"/>
</dbReference>
<dbReference type="Pfam" id="PF00990">
    <property type="entry name" value="GGDEF"/>
    <property type="match status" value="1"/>
</dbReference>
<accession>A0ABR8XR97</accession>
<dbReference type="InterPro" id="IPR035919">
    <property type="entry name" value="EAL_sf"/>
</dbReference>
<evidence type="ECO:0000259" key="2">
    <source>
        <dbReference type="PROSITE" id="PS50887"/>
    </source>
</evidence>
<evidence type="ECO:0000259" key="1">
    <source>
        <dbReference type="PROSITE" id="PS50883"/>
    </source>
</evidence>
<dbReference type="NCBIfam" id="TIGR00229">
    <property type="entry name" value="sensory_box"/>
    <property type="match status" value="1"/>
</dbReference>
<dbReference type="SMART" id="SM00267">
    <property type="entry name" value="GGDEF"/>
    <property type="match status" value="1"/>
</dbReference>
<feature type="domain" description="GGDEF" evidence="2">
    <location>
        <begin position="330"/>
        <end position="460"/>
    </location>
</feature>
<dbReference type="SUPFAM" id="SSF55785">
    <property type="entry name" value="PYP-like sensor domain (PAS domain)"/>
    <property type="match status" value="1"/>
</dbReference>
<dbReference type="Pfam" id="PF00563">
    <property type="entry name" value="EAL"/>
    <property type="match status" value="1"/>
</dbReference>
<dbReference type="InterPro" id="IPR029787">
    <property type="entry name" value="Nucleotide_cyclase"/>
</dbReference>
<evidence type="ECO:0000313" key="3">
    <source>
        <dbReference type="EMBL" id="MBD8034465.1"/>
    </source>
</evidence>
<dbReference type="PROSITE" id="PS50887">
    <property type="entry name" value="GGDEF"/>
    <property type="match status" value="1"/>
</dbReference>
<evidence type="ECO:0000313" key="4">
    <source>
        <dbReference type="Proteomes" id="UP000600565"/>
    </source>
</evidence>
<dbReference type="CDD" id="cd01948">
    <property type="entry name" value="EAL"/>
    <property type="match status" value="1"/>
</dbReference>
<dbReference type="InterPro" id="IPR001633">
    <property type="entry name" value="EAL_dom"/>
</dbReference>
<comment type="caution">
    <text evidence="3">The sequence shown here is derived from an EMBL/GenBank/DDBJ whole genome shotgun (WGS) entry which is preliminary data.</text>
</comment>
<reference evidence="3 4" key="1">
    <citation type="submission" date="2020-08" db="EMBL/GenBank/DDBJ databases">
        <title>A Genomic Blueprint of the Chicken Gut Microbiome.</title>
        <authorList>
            <person name="Gilroy R."/>
            <person name="Ravi A."/>
            <person name="Getino M."/>
            <person name="Pursley I."/>
            <person name="Horton D.L."/>
            <person name="Alikhan N.-F."/>
            <person name="Baker D."/>
            <person name="Gharbi K."/>
            <person name="Hall N."/>
            <person name="Watson M."/>
            <person name="Adriaenssens E.M."/>
            <person name="Foster-Nyarko E."/>
            <person name="Jarju S."/>
            <person name="Secka A."/>
            <person name="Antonio M."/>
            <person name="Oren A."/>
            <person name="Chaudhuri R."/>
            <person name="La Ragione R.M."/>
            <person name="Hildebrand F."/>
            <person name="Pallen M.J."/>
        </authorList>
    </citation>
    <scope>NUCLEOTIDE SEQUENCE [LARGE SCALE GENOMIC DNA]</scope>
    <source>
        <strain evidence="3 4">Sa1YVA6</strain>
    </source>
</reference>
<dbReference type="Proteomes" id="UP000600565">
    <property type="component" value="Unassembled WGS sequence"/>
</dbReference>
<dbReference type="InterPro" id="IPR000014">
    <property type="entry name" value="PAS"/>
</dbReference>